<dbReference type="Pfam" id="PF08240">
    <property type="entry name" value="ADH_N"/>
    <property type="match status" value="1"/>
</dbReference>
<dbReference type="SUPFAM" id="SSF51735">
    <property type="entry name" value="NAD(P)-binding Rossmann-fold domains"/>
    <property type="match status" value="1"/>
</dbReference>
<dbReference type="Gene3D" id="3.90.180.10">
    <property type="entry name" value="Medium-chain alcohol dehydrogenases, catalytic domain"/>
    <property type="match status" value="1"/>
</dbReference>
<comment type="similarity">
    <text evidence="4">Belongs to the zinc-containing alcohol dehydrogenase family.</text>
</comment>
<dbReference type="PROSITE" id="PS00059">
    <property type="entry name" value="ADH_ZINC"/>
    <property type="match status" value="1"/>
</dbReference>
<dbReference type="SUPFAM" id="SSF50129">
    <property type="entry name" value="GroES-like"/>
    <property type="match status" value="1"/>
</dbReference>
<dbReference type="InterPro" id="IPR013154">
    <property type="entry name" value="ADH-like_N"/>
</dbReference>
<reference evidence="8" key="1">
    <citation type="submission" date="2017-07" db="EMBL/GenBank/DDBJ databases">
        <authorList>
            <person name="Varghese N."/>
            <person name="Submissions S."/>
        </authorList>
    </citation>
    <scope>NUCLEOTIDE SEQUENCE [LARGE SCALE GENOMIC DNA]</scope>
    <source>
        <strain evidence="8">NLAE-zl-C134</strain>
    </source>
</reference>
<dbReference type="InterPro" id="IPR002328">
    <property type="entry name" value="ADH_Zn_CS"/>
</dbReference>
<dbReference type="EMBL" id="UHJJ01000010">
    <property type="protein sequence ID" value="SUQ15203.1"/>
    <property type="molecule type" value="Genomic_DNA"/>
</dbReference>
<keyword evidence="8" id="KW-1185">Reference proteome</keyword>
<evidence type="ECO:0000259" key="6">
    <source>
        <dbReference type="Pfam" id="PF08240"/>
    </source>
</evidence>
<name>A0A315ZV09_9FIRM</name>
<dbReference type="InterPro" id="IPR011032">
    <property type="entry name" value="GroES-like_sf"/>
</dbReference>
<dbReference type="Gene3D" id="3.40.50.720">
    <property type="entry name" value="NAD(P)-binding Rossmann-like Domain"/>
    <property type="match status" value="1"/>
</dbReference>
<dbReference type="InterPro" id="IPR050129">
    <property type="entry name" value="Zn_alcohol_dh"/>
</dbReference>
<gene>
    <name evidence="7" type="ORF">SAMN05216529_110106</name>
</gene>
<dbReference type="GO" id="GO:0016491">
    <property type="term" value="F:oxidoreductase activity"/>
    <property type="evidence" value="ECO:0007669"/>
    <property type="project" value="UniProtKB-KW"/>
</dbReference>
<dbReference type="RefSeq" id="WP_109712802.1">
    <property type="nucleotide sequence ID" value="NZ_QGDS01000010.1"/>
</dbReference>
<feature type="domain" description="Alcohol dehydrogenase-like N-terminal" evidence="6">
    <location>
        <begin position="23"/>
        <end position="115"/>
    </location>
</feature>
<dbReference type="InterPro" id="IPR013149">
    <property type="entry name" value="ADH-like_C"/>
</dbReference>
<evidence type="ECO:0000313" key="8">
    <source>
        <dbReference type="Proteomes" id="UP000254051"/>
    </source>
</evidence>
<sequence>MKTVILDKDGTLSVQEIPKPKYGPKQALTKTIANGICGTDIHLMKKVFKGITEDMYPTMLGHENVGEVVEVGEEVKGLKVGDKVLLPFVDADPEHLGPYGSAWGALSEYGVVTDAAAFAEGEAPDLAKAQCIIPEDIDPVDAVMLITFGEVLSSVKYFGIKKDKPVVVFGCGPVGLTFIKMCKLTGANPVIAIARNEAKRQNALDGGADIALNSNECDITKEIRTLFPEGVPYVVDAVGSEQVVNDAMGLICDRGEICCYGVPRKEEMHIDFSKADYNWIINFQQFPRKDEEAAAHDEVIQWIREGKINLKDYISDYFSFEDVVEAYDKALNKEVLKKGIVLYK</sequence>
<evidence type="ECO:0000256" key="1">
    <source>
        <dbReference type="ARBA" id="ARBA00022723"/>
    </source>
</evidence>
<dbReference type="PANTHER" id="PTHR43401:SF2">
    <property type="entry name" value="L-THREONINE 3-DEHYDROGENASE"/>
    <property type="match status" value="1"/>
</dbReference>
<dbReference type="Pfam" id="PF00107">
    <property type="entry name" value="ADH_zinc_N"/>
    <property type="match status" value="1"/>
</dbReference>
<dbReference type="Proteomes" id="UP000254051">
    <property type="component" value="Unassembled WGS sequence"/>
</dbReference>
<proteinExistence type="inferred from homology"/>
<keyword evidence="2 4" id="KW-0862">Zinc</keyword>
<keyword evidence="1 4" id="KW-0479">Metal-binding</keyword>
<protein>
    <submittedName>
        <fullName evidence="7">L-iditol 2-dehydrogenase</fullName>
    </submittedName>
</protein>
<accession>A0A315ZV09</accession>
<evidence type="ECO:0000256" key="2">
    <source>
        <dbReference type="ARBA" id="ARBA00022833"/>
    </source>
</evidence>
<dbReference type="PANTHER" id="PTHR43401">
    <property type="entry name" value="L-THREONINE 3-DEHYDROGENASE"/>
    <property type="match status" value="1"/>
</dbReference>
<dbReference type="GO" id="GO:0008270">
    <property type="term" value="F:zinc ion binding"/>
    <property type="evidence" value="ECO:0007669"/>
    <property type="project" value="InterPro"/>
</dbReference>
<dbReference type="InterPro" id="IPR036291">
    <property type="entry name" value="NAD(P)-bd_dom_sf"/>
</dbReference>
<dbReference type="OrthoDB" id="9787435at2"/>
<comment type="cofactor">
    <cofactor evidence="4">
        <name>Zn(2+)</name>
        <dbReference type="ChEBI" id="CHEBI:29105"/>
    </cofactor>
</comment>
<evidence type="ECO:0000256" key="4">
    <source>
        <dbReference type="RuleBase" id="RU361277"/>
    </source>
</evidence>
<dbReference type="AlphaFoldDB" id="A0A315ZV09"/>
<evidence type="ECO:0000313" key="7">
    <source>
        <dbReference type="EMBL" id="SUQ15203.1"/>
    </source>
</evidence>
<organism evidence="7 8">
    <name type="scientific">Faecalicatena contorta</name>
    <dbReference type="NCBI Taxonomy" id="39482"/>
    <lineage>
        <taxon>Bacteria</taxon>
        <taxon>Bacillati</taxon>
        <taxon>Bacillota</taxon>
        <taxon>Clostridia</taxon>
        <taxon>Lachnospirales</taxon>
        <taxon>Lachnospiraceae</taxon>
        <taxon>Faecalicatena</taxon>
    </lineage>
</organism>
<evidence type="ECO:0000256" key="3">
    <source>
        <dbReference type="ARBA" id="ARBA00023002"/>
    </source>
</evidence>
<keyword evidence="3" id="KW-0560">Oxidoreductase</keyword>
<evidence type="ECO:0000259" key="5">
    <source>
        <dbReference type="Pfam" id="PF00107"/>
    </source>
</evidence>
<feature type="domain" description="Alcohol dehydrogenase-like C-terminal" evidence="5">
    <location>
        <begin position="173"/>
        <end position="268"/>
    </location>
</feature>